<evidence type="ECO:0000313" key="8">
    <source>
        <dbReference type="Proteomes" id="UP001217089"/>
    </source>
</evidence>
<feature type="non-terminal residue" evidence="7">
    <location>
        <position position="731"/>
    </location>
</feature>
<dbReference type="InterPro" id="IPR037523">
    <property type="entry name" value="VOC_core"/>
</dbReference>
<keyword evidence="3" id="KW-0479">Metal-binding</keyword>
<proteinExistence type="inferred from homology"/>
<name>A0ABQ9FMA8_TEGGR</name>
<dbReference type="SUPFAM" id="SSF54593">
    <property type="entry name" value="Glyoxalase/Bleomycin resistance protein/Dihydroxybiphenyl dioxygenase"/>
    <property type="match status" value="2"/>
</dbReference>
<evidence type="ECO:0000256" key="3">
    <source>
        <dbReference type="ARBA" id="ARBA00022723"/>
    </source>
</evidence>
<gene>
    <name evidence="7" type="ORF">KUTeg_004719</name>
</gene>
<dbReference type="PANTHER" id="PTHR11959:SF10">
    <property type="entry name" value="4-HYDROXYPHENYLPYRUVATE DIOXYGENASE-LIKE PROTEIN"/>
    <property type="match status" value="1"/>
</dbReference>
<comment type="cofactor">
    <cofactor evidence="1">
        <name>Fe cation</name>
        <dbReference type="ChEBI" id="CHEBI:24875"/>
    </cofactor>
</comment>
<dbReference type="InterPro" id="IPR005956">
    <property type="entry name" value="4OHPhenylPyrv_dOase"/>
</dbReference>
<comment type="similarity">
    <text evidence="2">Belongs to the 4HPPD family.</text>
</comment>
<protein>
    <recommendedName>
        <fullName evidence="6">VOC domain-containing protein</fullName>
    </recommendedName>
</protein>
<keyword evidence="5" id="KW-0408">Iron</keyword>
<dbReference type="InterPro" id="IPR029068">
    <property type="entry name" value="Glyas_Bleomycin-R_OHBP_Dase"/>
</dbReference>
<dbReference type="CDD" id="cd07250">
    <property type="entry name" value="HPPD_C_like"/>
    <property type="match status" value="1"/>
</dbReference>
<reference evidence="7 8" key="1">
    <citation type="submission" date="2022-12" db="EMBL/GenBank/DDBJ databases">
        <title>Chromosome-level genome of Tegillarca granosa.</title>
        <authorList>
            <person name="Kim J."/>
        </authorList>
    </citation>
    <scope>NUCLEOTIDE SEQUENCE [LARGE SCALE GENOMIC DNA]</scope>
    <source>
        <strain evidence="7">Teg-2019</strain>
        <tissue evidence="7">Adductor muscle</tissue>
    </source>
</reference>
<dbReference type="PANTHER" id="PTHR11959">
    <property type="entry name" value="4-HYDROXYPHENYLPYRUVATE DIOXYGENASE"/>
    <property type="match status" value="1"/>
</dbReference>
<dbReference type="Gene3D" id="3.10.180.10">
    <property type="entry name" value="2,3-Dihydroxybiphenyl 1,2-Dioxygenase, domain 1"/>
    <property type="match status" value="4"/>
</dbReference>
<dbReference type="Pfam" id="PF00903">
    <property type="entry name" value="Glyoxalase"/>
    <property type="match status" value="2"/>
</dbReference>
<evidence type="ECO:0000256" key="4">
    <source>
        <dbReference type="ARBA" id="ARBA00022737"/>
    </source>
</evidence>
<dbReference type="InterPro" id="IPR004360">
    <property type="entry name" value="Glyas_Fos-R_dOase_dom"/>
</dbReference>
<evidence type="ECO:0000256" key="1">
    <source>
        <dbReference type="ARBA" id="ARBA00001962"/>
    </source>
</evidence>
<accession>A0ABQ9FMA8</accession>
<comment type="caution">
    <text evidence="7">The sequence shown here is derived from an EMBL/GenBank/DDBJ whole genome shotgun (WGS) entry which is preliminary data.</text>
</comment>
<feature type="domain" description="VOC" evidence="6">
    <location>
        <begin position="155"/>
        <end position="309"/>
    </location>
</feature>
<dbReference type="InterPro" id="IPR041735">
    <property type="entry name" value="4OHPhenylPyrv_dOase_C"/>
</dbReference>
<keyword evidence="4" id="KW-0677">Repeat</keyword>
<evidence type="ECO:0000256" key="2">
    <source>
        <dbReference type="ARBA" id="ARBA00005877"/>
    </source>
</evidence>
<dbReference type="Proteomes" id="UP001217089">
    <property type="component" value="Unassembled WGS sequence"/>
</dbReference>
<dbReference type="PROSITE" id="PS51819">
    <property type="entry name" value="VOC"/>
    <property type="match status" value="2"/>
</dbReference>
<evidence type="ECO:0000256" key="5">
    <source>
        <dbReference type="ARBA" id="ARBA00023004"/>
    </source>
</evidence>
<organism evidence="7 8">
    <name type="scientific">Tegillarca granosa</name>
    <name type="common">Malaysian cockle</name>
    <name type="synonym">Anadara granosa</name>
    <dbReference type="NCBI Taxonomy" id="220873"/>
    <lineage>
        <taxon>Eukaryota</taxon>
        <taxon>Metazoa</taxon>
        <taxon>Spiralia</taxon>
        <taxon>Lophotrochozoa</taxon>
        <taxon>Mollusca</taxon>
        <taxon>Bivalvia</taxon>
        <taxon>Autobranchia</taxon>
        <taxon>Pteriomorphia</taxon>
        <taxon>Arcoida</taxon>
        <taxon>Arcoidea</taxon>
        <taxon>Arcidae</taxon>
        <taxon>Tegillarca</taxon>
    </lineage>
</organism>
<evidence type="ECO:0000259" key="6">
    <source>
        <dbReference type="PROSITE" id="PS51819"/>
    </source>
</evidence>
<keyword evidence="8" id="KW-1185">Reference proteome</keyword>
<evidence type="ECO:0000313" key="7">
    <source>
        <dbReference type="EMBL" id="KAJ8316815.1"/>
    </source>
</evidence>
<sequence length="731" mass="82104">MANSVHHIEFGVLDCELFRRYFVEKYAFSVVSERYCDFAKQLVLKSEKACILLTQFLVDPVKDTHSDVTLSQKCISDPYIVPWNKLSGDFTHDLSIPDFSSVHNVALKVKDVQLCVNRLLKSGGQLDNYTGEFLPHFTDAVGVKNGPATNVHFSNFDHVTFACTQGSSQEILQWYERCFGMKRFRINREEDEDNGFIIDAEDIGLRMKAFEYWKCAEVGLMDNVSDSIKFVIAECLYNQGPNQVDTFLNEHGGPGIQHVALYTNKMVDTVAALQKNGVEFVEPPYTYYTEKFTKPLFNRNTFFLEIIQRVGANGFGIGNITALWRSVQAYLSDNKKQKSIVSERYCDFAKQLVLKSGKACILLTQFLVDLVKDTHSDVTLSQKCISDPYIVPWNIFSEHVGDFTHDLSIPDFSSVHNVALKVKDVQLCVNRLVKSGGEVIKPMTTVKDGKGEIKIAIVKSCIGNVIHPLIQLDNYTGEFLPHFTDTVGVKNGPASTCDVHISHFDHVTFACTQGSSQEILQWYERCFGMNRFLINREEDEDSGFVIDTEDIGLRLKAFEYWKCAEVGLMDNVSGSIKFVIAEALANQEHGGPGIQHVGLYTNNMVATIAGLQRTGVEFVEPPYTYYTEILVGKLKDINDIGLEVDVLKLHGILVDAEADPGGDFDSQGPGIVEDASNRYLMQKFTKPLFNRNTFFLEIIQRVGAKGFGSGNITALWRSVQAYLSEKENQQS</sequence>
<feature type="domain" description="VOC" evidence="6">
    <location>
        <begin position="503"/>
        <end position="670"/>
    </location>
</feature>
<dbReference type="EMBL" id="JARBDR010000246">
    <property type="protein sequence ID" value="KAJ8316815.1"/>
    <property type="molecule type" value="Genomic_DNA"/>
</dbReference>